<protein>
    <submittedName>
        <fullName evidence="5">Lyase beta subunit</fullName>
    </submittedName>
</protein>
<sequence>MTTKKEILRRKGDCDVLIEEKGEKIGIEFLEILEQPTAISEEDVKTIVNQAVTHYKISELNIAIQITVKYYGAPDWVVAARAETAFRSFLNLKKKAGSNLKFALPKLQIAPENSEKLRLRRSMMYIPGSSPYMLGKACGSKSDSIIFDLEDSVATNQKEKARILIRHASQNLKFTGQEILVRINEFPMGEKDLEELDLRYIHGILIPKCQSPKTIEKLEKLMEQNLNTYSTNLNESNVFIHPLIETALGVEYAFPICECSERIATIAMGLEDYCADCGMERSKDDQESQWALSRIRNAAVATRVQNVSSVFSKIHDLEQLEKIAIRDKKLGYQGKRAIHPKQIPVINRVFLPSQEEIEWATKVVKAYEESQKKGLGAISIDGQMIDVPVVKRAMRVVKLAEEVQK</sequence>
<evidence type="ECO:0000313" key="8">
    <source>
        <dbReference type="Proteomes" id="UP001150062"/>
    </source>
</evidence>
<name>A0AAV8A9J2_9EUKA</name>
<dbReference type="PANTHER" id="PTHR32308">
    <property type="entry name" value="LYASE BETA SUBUNIT, PUTATIVE (AFU_ORTHOLOGUE AFUA_4G13030)-RELATED"/>
    <property type="match status" value="1"/>
</dbReference>
<comment type="caution">
    <text evidence="5">The sequence shown here is derived from an EMBL/GenBank/DDBJ whole genome shotgun (WGS) entry which is preliminary data.</text>
</comment>
<evidence type="ECO:0000313" key="5">
    <source>
        <dbReference type="EMBL" id="KAJ3449475.1"/>
    </source>
</evidence>
<evidence type="ECO:0000313" key="6">
    <source>
        <dbReference type="EMBL" id="KAJ6245850.1"/>
    </source>
</evidence>
<evidence type="ECO:0000256" key="1">
    <source>
        <dbReference type="ARBA" id="ARBA00001946"/>
    </source>
</evidence>
<evidence type="ECO:0000259" key="4">
    <source>
        <dbReference type="Pfam" id="PF03328"/>
    </source>
</evidence>
<dbReference type="InterPro" id="IPR005000">
    <property type="entry name" value="Aldolase/citrate-lyase_domain"/>
</dbReference>
<dbReference type="Proteomes" id="UP001150062">
    <property type="component" value="Unassembled WGS sequence"/>
</dbReference>
<dbReference type="PANTHER" id="PTHR32308:SF0">
    <property type="entry name" value="HPCH_HPAI ALDOLASE_CITRATE LYASE DOMAIN-CONTAINING PROTEIN"/>
    <property type="match status" value="1"/>
</dbReference>
<proteinExistence type="predicted"/>
<keyword evidence="8" id="KW-1185">Reference proteome</keyword>
<dbReference type="Gene3D" id="3.20.20.60">
    <property type="entry name" value="Phosphoenolpyruvate-binding domains"/>
    <property type="match status" value="1"/>
</dbReference>
<accession>A0AAV8A9J2</accession>
<evidence type="ECO:0000256" key="2">
    <source>
        <dbReference type="ARBA" id="ARBA00022723"/>
    </source>
</evidence>
<dbReference type="SUPFAM" id="SSF51621">
    <property type="entry name" value="Phosphoenolpyruvate/pyruvate domain"/>
    <property type="match status" value="1"/>
</dbReference>
<keyword evidence="3" id="KW-0460">Magnesium</keyword>
<dbReference type="GO" id="GO:0016829">
    <property type="term" value="F:lyase activity"/>
    <property type="evidence" value="ECO:0007669"/>
    <property type="project" value="UniProtKB-KW"/>
</dbReference>
<dbReference type="InterPro" id="IPR040442">
    <property type="entry name" value="Pyrv_kinase-like_dom_sf"/>
</dbReference>
<dbReference type="EMBL" id="JANTQA010000012">
    <property type="protein sequence ID" value="KAJ3449475.1"/>
    <property type="molecule type" value="Genomic_DNA"/>
</dbReference>
<dbReference type="Pfam" id="PF03328">
    <property type="entry name" value="HpcH_HpaI"/>
    <property type="match status" value="1"/>
</dbReference>
<keyword evidence="5" id="KW-0456">Lyase</keyword>
<comment type="cofactor">
    <cofactor evidence="1">
        <name>Mg(2+)</name>
        <dbReference type="ChEBI" id="CHEBI:18420"/>
    </cofactor>
</comment>
<dbReference type="InterPro" id="IPR015813">
    <property type="entry name" value="Pyrv/PenolPyrv_kinase-like_dom"/>
</dbReference>
<evidence type="ECO:0000313" key="7">
    <source>
        <dbReference type="Proteomes" id="UP001146793"/>
    </source>
</evidence>
<evidence type="ECO:0000256" key="3">
    <source>
        <dbReference type="ARBA" id="ARBA00022842"/>
    </source>
</evidence>
<gene>
    <name evidence="5" type="ORF">M0812_05625</name>
    <name evidence="6" type="ORF">M0813_19608</name>
</gene>
<feature type="domain" description="HpcH/HpaI aldolase/citrate lyase" evidence="4">
    <location>
        <begin position="121"/>
        <end position="340"/>
    </location>
</feature>
<reference evidence="6" key="1">
    <citation type="submission" date="2022-08" db="EMBL/GenBank/DDBJ databases">
        <title>Novel sulfate-reducing endosymbionts in the free-living metamonad Anaeramoeba.</title>
        <authorList>
            <person name="Jerlstrom-Hultqvist J."/>
            <person name="Cepicka I."/>
            <person name="Gallot-Lavallee L."/>
            <person name="Salas-Leiva D."/>
            <person name="Curtis B.A."/>
            <person name="Zahonova K."/>
            <person name="Pipaliya S."/>
            <person name="Dacks J."/>
            <person name="Roger A.J."/>
        </authorList>
    </citation>
    <scope>NUCLEOTIDE SEQUENCE</scope>
    <source>
        <strain evidence="6">Schooner1</strain>
    </source>
</reference>
<keyword evidence="2" id="KW-0479">Metal-binding</keyword>
<dbReference type="EMBL" id="JAOAOG010000140">
    <property type="protein sequence ID" value="KAJ6245850.1"/>
    <property type="molecule type" value="Genomic_DNA"/>
</dbReference>
<organism evidence="5 7">
    <name type="scientific">Anaeramoeba flamelloides</name>
    <dbReference type="NCBI Taxonomy" id="1746091"/>
    <lineage>
        <taxon>Eukaryota</taxon>
        <taxon>Metamonada</taxon>
        <taxon>Anaeramoebidae</taxon>
        <taxon>Anaeramoeba</taxon>
    </lineage>
</organism>
<dbReference type="AlphaFoldDB" id="A0AAV8A9J2"/>
<dbReference type="Proteomes" id="UP001146793">
    <property type="component" value="Unassembled WGS sequence"/>
</dbReference>
<reference evidence="5" key="2">
    <citation type="submission" date="2022-08" db="EMBL/GenBank/DDBJ databases">
        <title>Novel sulphate-reducing endosymbionts in the free-living metamonad Anaeramoeba.</title>
        <authorList>
            <person name="Jerlstrom-Hultqvist J."/>
            <person name="Cepicka I."/>
            <person name="Gallot-Lavallee L."/>
            <person name="Salas-Leiva D."/>
            <person name="Curtis B.A."/>
            <person name="Zahonova K."/>
            <person name="Pipaliya S."/>
            <person name="Dacks J."/>
            <person name="Roger A.J."/>
        </authorList>
    </citation>
    <scope>NUCLEOTIDE SEQUENCE</scope>
    <source>
        <strain evidence="5">Busselton2</strain>
    </source>
</reference>
<dbReference type="GO" id="GO:0006107">
    <property type="term" value="P:oxaloacetate metabolic process"/>
    <property type="evidence" value="ECO:0007669"/>
    <property type="project" value="TreeGrafter"/>
</dbReference>
<dbReference type="GO" id="GO:0000287">
    <property type="term" value="F:magnesium ion binding"/>
    <property type="evidence" value="ECO:0007669"/>
    <property type="project" value="TreeGrafter"/>
</dbReference>